<protein>
    <recommendedName>
        <fullName evidence="3">CobQ/CobB/MinD/ParA nucleotide binding domain-containing protein</fullName>
    </recommendedName>
</protein>
<dbReference type="RefSeq" id="WP_200379520.1">
    <property type="nucleotide sequence ID" value="NZ_NRRU01000078.1"/>
</dbReference>
<evidence type="ECO:0000256" key="2">
    <source>
        <dbReference type="ARBA" id="ARBA00022840"/>
    </source>
</evidence>
<evidence type="ECO:0000313" key="5">
    <source>
        <dbReference type="Proteomes" id="UP001041814"/>
    </source>
</evidence>
<accession>A0ABS1DY96</accession>
<comment type="caution">
    <text evidence="4">The sequence shown here is derived from an EMBL/GenBank/DDBJ whole genome shotgun (WGS) entry which is preliminary data.</text>
</comment>
<keyword evidence="2" id="KW-0067">ATP-binding</keyword>
<feature type="domain" description="CobQ/CobB/MinD/ParA nucleotide binding" evidence="3">
    <location>
        <begin position="146"/>
        <end position="187"/>
    </location>
</feature>
<dbReference type="Proteomes" id="UP001041814">
    <property type="component" value="Unassembled WGS sequence"/>
</dbReference>
<dbReference type="InterPro" id="IPR002586">
    <property type="entry name" value="CobQ/CobB/MinD/ParA_Nub-bd_dom"/>
</dbReference>
<dbReference type="PANTHER" id="PTHR43384:SF6">
    <property type="entry name" value="SEPTUM SITE-DETERMINING PROTEIN MIND HOMOLOG, CHLOROPLASTIC"/>
    <property type="match status" value="1"/>
</dbReference>
<name>A0ABS1DY96_RUBGE</name>
<dbReference type="Pfam" id="PF01656">
    <property type="entry name" value="CbiA"/>
    <property type="match status" value="1"/>
</dbReference>
<keyword evidence="5" id="KW-1185">Reference proteome</keyword>
<dbReference type="SUPFAM" id="SSF52540">
    <property type="entry name" value="P-loop containing nucleoside triphosphate hydrolases"/>
    <property type="match status" value="1"/>
</dbReference>
<dbReference type="Gene3D" id="3.40.50.300">
    <property type="entry name" value="P-loop containing nucleotide triphosphate hydrolases"/>
    <property type="match status" value="1"/>
</dbReference>
<dbReference type="InterPro" id="IPR050625">
    <property type="entry name" value="ParA/MinD_ATPase"/>
</dbReference>
<dbReference type="EMBL" id="NRRU01000078">
    <property type="protein sequence ID" value="MBK1714719.1"/>
    <property type="molecule type" value="Genomic_DNA"/>
</dbReference>
<evidence type="ECO:0000256" key="1">
    <source>
        <dbReference type="ARBA" id="ARBA00022741"/>
    </source>
</evidence>
<reference evidence="4" key="2">
    <citation type="journal article" date="2020" name="Microorganisms">
        <title>Osmotic Adaptation and Compatible Solute Biosynthesis of Phototrophic Bacteria as Revealed from Genome Analyses.</title>
        <authorList>
            <person name="Imhoff J.F."/>
            <person name="Rahn T."/>
            <person name="Kunzel S."/>
            <person name="Keller A."/>
            <person name="Neulinger S.C."/>
        </authorList>
    </citation>
    <scope>NUCLEOTIDE SEQUENCE</scope>
    <source>
        <strain evidence="4">IM 151</strain>
    </source>
</reference>
<dbReference type="NCBIfam" id="NF047398">
    <property type="entry name" value="AAA_KGGVGR"/>
    <property type="match status" value="1"/>
</dbReference>
<reference evidence="4" key="1">
    <citation type="submission" date="2017-08" db="EMBL/GenBank/DDBJ databases">
        <authorList>
            <person name="Imhoff J.F."/>
            <person name="Rahn T."/>
            <person name="Kuenzel S."/>
            <person name="Neulinger S.C."/>
        </authorList>
    </citation>
    <scope>NUCLEOTIDE SEQUENCE</scope>
    <source>
        <strain evidence="4">IM 151</strain>
    </source>
</reference>
<proteinExistence type="predicted"/>
<sequence length="465" mass="49748">MPVFFDDALPTLIEILEECGGKSFVERGTVLRDATGRLSFFAADRPPVPEQADVEAISSIEGSPADHVVHLDALGRRIVDRLGAYAREDRPVVYPTDDGASSVLTSSERIPVRVGDQFCYLVDRRIVGAGWLAQPVAATTSPPRLVFASLKGGVGRSTALTVSAADLARRGRNVLVIDLDLEAPGLGHLLLEDGRLPDYGVVDFLVENGIGGVGDDLLRRFVGTSQLTSSSGGVVDVMPALGRKSGAAPENVLAKLSRAMIEDVTETGMVSVGGQISAMIDRIAAMGSYDAVLIDSRAGLSELAAPAVIGLGATVLLFGTAQTQTIEGYRALFASLQLLAQRDEVQGRSAEWRLALRPVYAKAGLNAETADRFRDEIYELYSEYLYDAEPEDDAGADVTSLLRFTQQDGSAPHAPLMIPFNAAFVDFDPSRQPTQLTTAFYEQSFRPFLDAIDSILEAAAAEIIN</sequence>
<organism evidence="4 5">
    <name type="scientific">Rubrivivax gelatinosus</name>
    <name type="common">Rhodocyclus gelatinosus</name>
    <name type="synonym">Rhodopseudomonas gelatinosa</name>
    <dbReference type="NCBI Taxonomy" id="28068"/>
    <lineage>
        <taxon>Bacteria</taxon>
        <taxon>Pseudomonadati</taxon>
        <taxon>Pseudomonadota</taxon>
        <taxon>Betaproteobacteria</taxon>
        <taxon>Burkholderiales</taxon>
        <taxon>Sphaerotilaceae</taxon>
        <taxon>Rubrivivax</taxon>
    </lineage>
</organism>
<evidence type="ECO:0000313" key="4">
    <source>
        <dbReference type="EMBL" id="MBK1714719.1"/>
    </source>
</evidence>
<dbReference type="InterPro" id="IPR027417">
    <property type="entry name" value="P-loop_NTPase"/>
</dbReference>
<evidence type="ECO:0000259" key="3">
    <source>
        <dbReference type="Pfam" id="PF01656"/>
    </source>
</evidence>
<keyword evidence="1" id="KW-0547">Nucleotide-binding</keyword>
<dbReference type="PANTHER" id="PTHR43384">
    <property type="entry name" value="SEPTUM SITE-DETERMINING PROTEIN MIND HOMOLOG, CHLOROPLASTIC-RELATED"/>
    <property type="match status" value="1"/>
</dbReference>
<gene>
    <name evidence="4" type="ORF">CKO43_18315</name>
</gene>